<evidence type="ECO:0000313" key="3">
    <source>
        <dbReference type="Proteomes" id="UP000555411"/>
    </source>
</evidence>
<gene>
    <name evidence="2" type="ORF">H7F16_18650</name>
</gene>
<comment type="caution">
    <text evidence="2">The sequence shown here is derived from an EMBL/GenBank/DDBJ whole genome shotgun (WGS) entry which is preliminary data.</text>
</comment>
<dbReference type="SUPFAM" id="SSF51294">
    <property type="entry name" value="Hedgehog/intein (Hint) domain"/>
    <property type="match status" value="1"/>
</dbReference>
<dbReference type="Pfam" id="PF17963">
    <property type="entry name" value="Big_9"/>
    <property type="match status" value="1"/>
</dbReference>
<dbReference type="EMBL" id="JACLQD010000007">
    <property type="protein sequence ID" value="MBC2837545.1"/>
    <property type="molecule type" value="Genomic_DNA"/>
</dbReference>
<dbReference type="InterPro" id="IPR036844">
    <property type="entry name" value="Hint_dom_sf"/>
</dbReference>
<dbReference type="Proteomes" id="UP000555411">
    <property type="component" value="Unassembled WGS sequence"/>
</dbReference>
<evidence type="ECO:0000313" key="2">
    <source>
        <dbReference type="EMBL" id="MBC2837545.1"/>
    </source>
</evidence>
<dbReference type="InterPro" id="IPR028992">
    <property type="entry name" value="Hedgehog/Intein_dom"/>
</dbReference>
<dbReference type="AlphaFoldDB" id="A0A842ID36"/>
<keyword evidence="3" id="KW-1185">Reference proteome</keyword>
<dbReference type="RefSeq" id="WP_185799158.1">
    <property type="nucleotide sequence ID" value="NZ_JACLQD010000007.1"/>
</dbReference>
<protein>
    <submittedName>
        <fullName evidence="2">Hint domain-containing protein</fullName>
    </submittedName>
</protein>
<organism evidence="2 3">
    <name type="scientific">Paragemmobacter straminiformis</name>
    <dbReference type="NCBI Taxonomy" id="2045119"/>
    <lineage>
        <taxon>Bacteria</taxon>
        <taxon>Pseudomonadati</taxon>
        <taxon>Pseudomonadota</taxon>
        <taxon>Alphaproteobacteria</taxon>
        <taxon>Rhodobacterales</taxon>
        <taxon>Paracoccaceae</taxon>
        <taxon>Paragemmobacter</taxon>
    </lineage>
</organism>
<feature type="domain" description="Hedgehog/Intein (Hint)" evidence="1">
    <location>
        <begin position="332"/>
        <end position="468"/>
    </location>
</feature>
<proteinExistence type="predicted"/>
<sequence>MDLRIDSASAMQMAQTIFGSGISIVSASYSGQSNQVGVYSGALTTIPGIAPSDSGLILSTGRVDDFTQASGDANISDSTSTNYGKAGDAMLDQVSGQKTYDAAVFSATFVPTGKVLTMQIVFSSDEYLEYVRSGYNDAVAIWVNGVPATLAVGDGDITIDNINPWSNENLYVDNPAAANTHNTEMDGFTVTLTLKAAVKPGVQNTFRLAIADAGDGAYDSTVLVAADSVQVALVAQDETLTVHKARSGSVDVLANDSSTAAGALTVTKVNGVAVTVGSKVVLPTGDVITVGKGGVLTVDAAGHSDTHVLTYEVKDSAGNTDVAFVTLNVVACFTLGTLIAVPDGEVAVEALTPGDLVLTRDHGAQPLRWVGRATRAAVGPDAPVAIAAGRFGPHRAVMLSPNHRVMIGGPRAELLFAEPEVMVKARHLVDGQGVRRIEGGMVTYLHLLFDRHEVVMANGLPCESYYPGPATMGGYDAETQAEVLRLFPALAQGKPIGPLARPEVTGREARALVA</sequence>
<name>A0A842ID36_9RHOB</name>
<dbReference type="Gene3D" id="2.170.16.10">
    <property type="entry name" value="Hedgehog/Intein (Hint) domain"/>
    <property type="match status" value="1"/>
</dbReference>
<dbReference type="NCBIfam" id="NF038133">
    <property type="entry name" value="choice_anch_L"/>
    <property type="match status" value="1"/>
</dbReference>
<evidence type="ECO:0000259" key="1">
    <source>
        <dbReference type="Pfam" id="PF13403"/>
    </source>
</evidence>
<accession>A0A842ID36</accession>
<dbReference type="InterPro" id="IPR049804">
    <property type="entry name" value="Choice_anch_L"/>
</dbReference>
<dbReference type="Pfam" id="PF13403">
    <property type="entry name" value="Hint_2"/>
    <property type="match status" value="1"/>
</dbReference>
<reference evidence="2 3" key="1">
    <citation type="journal article" date="2017" name="Int. J. Syst. Evol. Microbiol.">
        <title>Gemmobacter straminiformis sp. nov., isolated from an artificial fountain.</title>
        <authorList>
            <person name="Kang J.Y."/>
            <person name="Kim M.J."/>
            <person name="Chun J."/>
            <person name="Son K.P."/>
            <person name="Jahng K.Y."/>
        </authorList>
    </citation>
    <scope>NUCLEOTIDE SEQUENCE [LARGE SCALE GENOMIC DNA]</scope>
    <source>
        <strain evidence="2 3">CAM-8</strain>
    </source>
</reference>